<proteinExistence type="predicted"/>
<dbReference type="AlphaFoldDB" id="A0A5A7QIE0"/>
<accession>A0A5A7QIE0</accession>
<dbReference type="EMBL" id="BKCP01006849">
    <property type="protein sequence ID" value="GER44257.1"/>
    <property type="molecule type" value="Genomic_DNA"/>
</dbReference>
<evidence type="ECO:0000313" key="2">
    <source>
        <dbReference type="Proteomes" id="UP000325081"/>
    </source>
</evidence>
<keyword evidence="2" id="KW-1185">Reference proteome</keyword>
<sequence length="138" mass="15540">MKGLHQLWFNNSQDVPETQTWLSANQGGRAPQLSAFVARMKTAMSSYGCFAKQSRLLSPTIIRRVQYLSIFSVYSNMTENEQEKTNLRGNFVDLFSLINSTKHFKQNTSCLKCKERKMDESTKETSSAKNCIAAGKGA</sequence>
<protein>
    <submittedName>
        <fullName evidence="1">Restriction of telomere capping protein 1</fullName>
    </submittedName>
</protein>
<reference evidence="2" key="1">
    <citation type="journal article" date="2019" name="Curr. Biol.">
        <title>Genome Sequence of Striga asiatica Provides Insight into the Evolution of Plant Parasitism.</title>
        <authorList>
            <person name="Yoshida S."/>
            <person name="Kim S."/>
            <person name="Wafula E.K."/>
            <person name="Tanskanen J."/>
            <person name="Kim Y.M."/>
            <person name="Honaas L."/>
            <person name="Yang Z."/>
            <person name="Spallek T."/>
            <person name="Conn C.E."/>
            <person name="Ichihashi Y."/>
            <person name="Cheong K."/>
            <person name="Cui S."/>
            <person name="Der J.P."/>
            <person name="Gundlach H."/>
            <person name="Jiao Y."/>
            <person name="Hori C."/>
            <person name="Ishida J.K."/>
            <person name="Kasahara H."/>
            <person name="Kiba T."/>
            <person name="Kim M.S."/>
            <person name="Koo N."/>
            <person name="Laohavisit A."/>
            <person name="Lee Y.H."/>
            <person name="Lumba S."/>
            <person name="McCourt P."/>
            <person name="Mortimer J.C."/>
            <person name="Mutuku J.M."/>
            <person name="Nomura T."/>
            <person name="Sasaki-Sekimoto Y."/>
            <person name="Seto Y."/>
            <person name="Wang Y."/>
            <person name="Wakatake T."/>
            <person name="Sakakibara H."/>
            <person name="Demura T."/>
            <person name="Yamaguchi S."/>
            <person name="Yoneyama K."/>
            <person name="Manabe R.I."/>
            <person name="Nelson D.C."/>
            <person name="Schulman A.H."/>
            <person name="Timko M.P."/>
            <person name="dePamphilis C.W."/>
            <person name="Choi D."/>
            <person name="Shirasu K."/>
        </authorList>
    </citation>
    <scope>NUCLEOTIDE SEQUENCE [LARGE SCALE GENOMIC DNA]</scope>
    <source>
        <strain evidence="2">cv. UVA1</strain>
    </source>
</reference>
<evidence type="ECO:0000313" key="1">
    <source>
        <dbReference type="EMBL" id="GER44257.1"/>
    </source>
</evidence>
<organism evidence="1 2">
    <name type="scientific">Striga asiatica</name>
    <name type="common">Asiatic witchweed</name>
    <name type="synonym">Buchnera asiatica</name>
    <dbReference type="NCBI Taxonomy" id="4170"/>
    <lineage>
        <taxon>Eukaryota</taxon>
        <taxon>Viridiplantae</taxon>
        <taxon>Streptophyta</taxon>
        <taxon>Embryophyta</taxon>
        <taxon>Tracheophyta</taxon>
        <taxon>Spermatophyta</taxon>
        <taxon>Magnoliopsida</taxon>
        <taxon>eudicotyledons</taxon>
        <taxon>Gunneridae</taxon>
        <taxon>Pentapetalae</taxon>
        <taxon>asterids</taxon>
        <taxon>lamiids</taxon>
        <taxon>Lamiales</taxon>
        <taxon>Orobanchaceae</taxon>
        <taxon>Buchnereae</taxon>
        <taxon>Striga</taxon>
    </lineage>
</organism>
<dbReference type="Proteomes" id="UP000325081">
    <property type="component" value="Unassembled WGS sequence"/>
</dbReference>
<gene>
    <name evidence="1" type="ORF">STAS_21159</name>
</gene>
<name>A0A5A7QIE0_STRAF</name>
<comment type="caution">
    <text evidence="1">The sequence shown here is derived from an EMBL/GenBank/DDBJ whole genome shotgun (WGS) entry which is preliminary data.</text>
</comment>